<dbReference type="Proteomes" id="UP000297245">
    <property type="component" value="Unassembled WGS sequence"/>
</dbReference>
<organism evidence="2 3">
    <name type="scientific">Dendrothele bispora (strain CBS 962.96)</name>
    <dbReference type="NCBI Taxonomy" id="1314807"/>
    <lineage>
        <taxon>Eukaryota</taxon>
        <taxon>Fungi</taxon>
        <taxon>Dikarya</taxon>
        <taxon>Basidiomycota</taxon>
        <taxon>Agaricomycotina</taxon>
        <taxon>Agaricomycetes</taxon>
        <taxon>Agaricomycetidae</taxon>
        <taxon>Agaricales</taxon>
        <taxon>Agaricales incertae sedis</taxon>
        <taxon>Dendrothele</taxon>
    </lineage>
</organism>
<name>A0A4S8LFM0_DENBC</name>
<dbReference type="PANTHER" id="PTHR33096">
    <property type="entry name" value="CXC2 DOMAIN-CONTAINING PROTEIN"/>
    <property type="match status" value="1"/>
</dbReference>
<accession>A0A4S8LFM0</accession>
<dbReference type="PANTHER" id="PTHR33096:SF1">
    <property type="entry name" value="CXC1-LIKE CYSTEINE CLUSTER ASSOCIATED WITH KDZ TRANSPOSASES DOMAIN-CONTAINING PROTEIN"/>
    <property type="match status" value="1"/>
</dbReference>
<proteinExistence type="predicted"/>
<evidence type="ECO:0000256" key="1">
    <source>
        <dbReference type="SAM" id="MobiDB-lite"/>
    </source>
</evidence>
<dbReference type="Pfam" id="PF18758">
    <property type="entry name" value="KDZ"/>
    <property type="match status" value="1"/>
</dbReference>
<evidence type="ECO:0008006" key="4">
    <source>
        <dbReference type="Google" id="ProtNLM"/>
    </source>
</evidence>
<dbReference type="InterPro" id="IPR040521">
    <property type="entry name" value="KDZ"/>
</dbReference>
<sequence>MSRLRLSKNPLPAAHGEDYTPNIVSRGPGHRTRDTQAIVLLPGDRGMAQDPGLRVLKGQAGLRSEPDPIDAPQPAWTDPGHPSENVLEFIEGLGPTTSLPSKSQSSREKKEKQAQNWQQKVIPQLLGPYMEYLRKTDNLRLMTPVVRSARCSCPGVRDITVSVIRFDKIEEAVVPYCARCKPVATTLIQSGLFPCAPFCPSLAVDVRMLDFVTRLFLRISPNHTAWCNTLEDFLNSQGYRLRGTDPFRRRFANAFMWFNTLQNSIIAEVDRVLVEVREGSPVPEEGSEPSSSSMGPVDNLSPEEGGGHSDNSALKRKRGEMVETINDIHRTHGPQTQGLSVISKSDRASQYLRSRCPLCFGMTTSPTNVDPKRPTVIVCVDACFTQKHNDQHGKDPRRIHPDTMFISPEKVKAMEEEVDRRHNSRNKRPRQQENVEDDCLERGMKVPKSALDACEQSFNAANGTAKSSSKGYDETALAGMFCPHGACLFMVTMSSAGEKQYYILTLLKTLFEHLPDYWIVGFLYDIACHLERSCRKWGYLDQYLNRIVWGVSVFHAYGHEWPCQLVYHPRKCSGFGLCDGETCERCWHALSRLIAYTRVAGYYVRLYTLDTQLHFNNRQALSNAGNWLRRKLVQCRERQVAAQKEFNNSGQSVDVLRKEWGSQIQSQTRPLPTQKKRAAKSAVEETLRLRDTVEVLRQRVNSLKGVLLSDQSASYQRAIANEDLVKARDQLRIAMDKSNKQEKSLGIPERAQLKHLVNSTFLTKRMNARAVKTRLRERLRARKFELDRLERSFRKQRSEQQLHQHTRDAVQRREPGILSLVTKYNKLCDEMSQLIQQRKAPKFAVAPMKIQRGSLFDLDVDEDIWQDIGLDDDSSANPPLWLCNDSVRKGIRAMLELDRCKEEMDRLQCQRNALQKWFIEEWRAMTEATQRTNNSGLRFQLEQRRKYLLKLCVSWERQLVEFSDGFSKEWGPSPAEIACARVEILTDNVEEVGFEGYDVGFEDEADTVLIERLDTFDVVDSFRGVPEDM</sequence>
<gene>
    <name evidence="2" type="ORF">K435DRAFT_866942</name>
</gene>
<dbReference type="AlphaFoldDB" id="A0A4S8LFM0"/>
<keyword evidence="3" id="KW-1185">Reference proteome</keyword>
<dbReference type="EMBL" id="ML179435">
    <property type="protein sequence ID" value="THU87802.1"/>
    <property type="molecule type" value="Genomic_DNA"/>
</dbReference>
<feature type="region of interest" description="Disordered" evidence="1">
    <location>
        <begin position="1"/>
        <end position="31"/>
    </location>
</feature>
<feature type="region of interest" description="Disordered" evidence="1">
    <location>
        <begin position="414"/>
        <end position="438"/>
    </location>
</feature>
<dbReference type="OrthoDB" id="3364670at2759"/>
<protein>
    <recommendedName>
        <fullName evidence="4">CxC1-like cysteine cluster associated with KDZ transposases domain-containing protein</fullName>
    </recommendedName>
</protein>
<evidence type="ECO:0000313" key="3">
    <source>
        <dbReference type="Proteomes" id="UP000297245"/>
    </source>
</evidence>
<feature type="compositionally biased region" description="Low complexity" evidence="1">
    <location>
        <begin position="279"/>
        <end position="297"/>
    </location>
</feature>
<feature type="region of interest" description="Disordered" evidence="1">
    <location>
        <begin position="62"/>
        <end position="116"/>
    </location>
</feature>
<evidence type="ECO:0000313" key="2">
    <source>
        <dbReference type="EMBL" id="THU87802.1"/>
    </source>
</evidence>
<reference evidence="2 3" key="1">
    <citation type="journal article" date="2019" name="Nat. Ecol. Evol.">
        <title>Megaphylogeny resolves global patterns of mushroom evolution.</title>
        <authorList>
            <person name="Varga T."/>
            <person name="Krizsan K."/>
            <person name="Foldi C."/>
            <person name="Dima B."/>
            <person name="Sanchez-Garcia M."/>
            <person name="Sanchez-Ramirez S."/>
            <person name="Szollosi G.J."/>
            <person name="Szarkandi J.G."/>
            <person name="Papp V."/>
            <person name="Albert L."/>
            <person name="Andreopoulos W."/>
            <person name="Angelini C."/>
            <person name="Antonin V."/>
            <person name="Barry K.W."/>
            <person name="Bougher N.L."/>
            <person name="Buchanan P."/>
            <person name="Buyck B."/>
            <person name="Bense V."/>
            <person name="Catcheside P."/>
            <person name="Chovatia M."/>
            <person name="Cooper J."/>
            <person name="Damon W."/>
            <person name="Desjardin D."/>
            <person name="Finy P."/>
            <person name="Geml J."/>
            <person name="Haridas S."/>
            <person name="Hughes K."/>
            <person name="Justo A."/>
            <person name="Karasinski D."/>
            <person name="Kautmanova I."/>
            <person name="Kiss B."/>
            <person name="Kocsube S."/>
            <person name="Kotiranta H."/>
            <person name="LaButti K.M."/>
            <person name="Lechner B.E."/>
            <person name="Liimatainen K."/>
            <person name="Lipzen A."/>
            <person name="Lukacs Z."/>
            <person name="Mihaltcheva S."/>
            <person name="Morgado L.N."/>
            <person name="Niskanen T."/>
            <person name="Noordeloos M.E."/>
            <person name="Ohm R.A."/>
            <person name="Ortiz-Santana B."/>
            <person name="Ovrebo C."/>
            <person name="Racz N."/>
            <person name="Riley R."/>
            <person name="Savchenko A."/>
            <person name="Shiryaev A."/>
            <person name="Soop K."/>
            <person name="Spirin V."/>
            <person name="Szebenyi C."/>
            <person name="Tomsovsky M."/>
            <person name="Tulloss R.E."/>
            <person name="Uehling J."/>
            <person name="Grigoriev I.V."/>
            <person name="Vagvolgyi C."/>
            <person name="Papp T."/>
            <person name="Martin F.M."/>
            <person name="Miettinen O."/>
            <person name="Hibbett D.S."/>
            <person name="Nagy L.G."/>
        </authorList>
    </citation>
    <scope>NUCLEOTIDE SEQUENCE [LARGE SCALE GENOMIC DNA]</scope>
    <source>
        <strain evidence="2 3">CBS 962.96</strain>
    </source>
</reference>
<feature type="region of interest" description="Disordered" evidence="1">
    <location>
        <begin position="279"/>
        <end position="316"/>
    </location>
</feature>